<dbReference type="SUPFAM" id="SSF53850">
    <property type="entry name" value="Periplasmic binding protein-like II"/>
    <property type="match status" value="1"/>
</dbReference>
<dbReference type="RefSeq" id="WP_127729901.1">
    <property type="nucleotide sequence ID" value="NZ_SACP01000012.1"/>
</dbReference>
<dbReference type="PANTHER" id="PTHR42941:SF1">
    <property type="entry name" value="SLL1037 PROTEIN"/>
    <property type="match status" value="1"/>
</dbReference>
<sequence length="442" mass="46313">MMRRHIPVALAMTLGLLALILLGFQWAGQPTTLKVAVGPAGGEDARLIGAIAQTLARDHEDVRLRLVPTSGPTESAALAERGKVDLAVVRSDTGIPSSTQTVAILHRDAAVLMTTQPQVAGIPDLRGRRVGILRNPDANAGLLARILEQYEIPAAGVATVALAGPEEAGPALQDGRIDAVLAVAPPTAPLMRETVASLAATGHPPVFLSVGEAPAIARRLPALEAVEVVRGAFGGTPPRPAETVATIGITHRLVAQAKLADATISELSRLVFVVRPAVAADLPLANQIEAPDTSKSASLPVHPGAQAYYDGEIETFFERYGDWFYLAVMTFSIAGSAAATLVSRAANRSRARDMELLRELLTIVRTCREAETEEALAALEREADEILGVALARAGLGAIDNAGVAAFTLGLDQARRAITERRGQLLERHAHAAEAAATEAAE</sequence>
<dbReference type="Proteomes" id="UP000286997">
    <property type="component" value="Unassembled WGS sequence"/>
</dbReference>
<keyword evidence="1" id="KW-1133">Transmembrane helix</keyword>
<keyword evidence="1" id="KW-0472">Membrane</keyword>
<comment type="caution">
    <text evidence="2">The sequence shown here is derived from an EMBL/GenBank/DDBJ whole genome shotgun (WGS) entry which is preliminary data.</text>
</comment>
<feature type="transmembrane region" description="Helical" evidence="1">
    <location>
        <begin position="323"/>
        <end position="342"/>
    </location>
</feature>
<organism evidence="2 3">
    <name type="scientific">Methylobacterium oryzihabitans</name>
    <dbReference type="NCBI Taxonomy" id="2499852"/>
    <lineage>
        <taxon>Bacteria</taxon>
        <taxon>Pseudomonadati</taxon>
        <taxon>Pseudomonadota</taxon>
        <taxon>Alphaproteobacteria</taxon>
        <taxon>Hyphomicrobiales</taxon>
        <taxon>Methylobacteriaceae</taxon>
        <taxon>Methylobacterium</taxon>
    </lineage>
</organism>
<proteinExistence type="predicted"/>
<evidence type="ECO:0000313" key="2">
    <source>
        <dbReference type="EMBL" id="RVU17422.1"/>
    </source>
</evidence>
<dbReference type="PANTHER" id="PTHR42941">
    <property type="entry name" value="SLL1037 PROTEIN"/>
    <property type="match status" value="1"/>
</dbReference>
<dbReference type="InterPro" id="IPR011852">
    <property type="entry name" value="TRAP_TAXI"/>
</dbReference>
<evidence type="ECO:0000313" key="3">
    <source>
        <dbReference type="Proteomes" id="UP000286997"/>
    </source>
</evidence>
<dbReference type="EMBL" id="SACP01000012">
    <property type="protein sequence ID" value="RVU17422.1"/>
    <property type="molecule type" value="Genomic_DNA"/>
</dbReference>
<dbReference type="AlphaFoldDB" id="A0A437P598"/>
<name>A0A437P598_9HYPH</name>
<accession>A0A437P598</accession>
<dbReference type="Pfam" id="PF16868">
    <property type="entry name" value="NMT1_3"/>
    <property type="match status" value="1"/>
</dbReference>
<reference evidence="2 3" key="1">
    <citation type="submission" date="2019-01" db="EMBL/GenBank/DDBJ databases">
        <authorList>
            <person name="Chen W.-M."/>
        </authorList>
    </citation>
    <scope>NUCLEOTIDE SEQUENCE [LARGE SCALE GENOMIC DNA]</scope>
    <source>
        <strain evidence="2 3">TER-1</strain>
    </source>
</reference>
<protein>
    <submittedName>
        <fullName evidence="2">C4-dicarboxylate ABC transporter substrate-binding protein</fullName>
    </submittedName>
</protein>
<keyword evidence="3" id="KW-1185">Reference proteome</keyword>
<keyword evidence="1" id="KW-0812">Transmembrane</keyword>
<gene>
    <name evidence="2" type="ORF">EOE48_13595</name>
</gene>
<evidence type="ECO:0000256" key="1">
    <source>
        <dbReference type="SAM" id="Phobius"/>
    </source>
</evidence>
<dbReference type="OrthoDB" id="7976602at2"/>
<dbReference type="Gene3D" id="3.40.190.10">
    <property type="entry name" value="Periplasmic binding protein-like II"/>
    <property type="match status" value="2"/>
</dbReference>